<dbReference type="InterPro" id="IPR044878">
    <property type="entry name" value="UbiA_sf"/>
</dbReference>
<accession>A0AAD7I3J5</accession>
<comment type="similarity">
    <text evidence="3">Belongs to the UbiA prenyltransferase family.</text>
</comment>
<gene>
    <name evidence="9" type="ORF">DFH07DRAFT_928497</name>
</gene>
<dbReference type="InterPro" id="IPR000537">
    <property type="entry name" value="UbiA_prenyltransferase"/>
</dbReference>
<organism evidence="9 10">
    <name type="scientific">Mycena maculata</name>
    <dbReference type="NCBI Taxonomy" id="230809"/>
    <lineage>
        <taxon>Eukaryota</taxon>
        <taxon>Fungi</taxon>
        <taxon>Dikarya</taxon>
        <taxon>Basidiomycota</taxon>
        <taxon>Agaricomycotina</taxon>
        <taxon>Agaricomycetes</taxon>
        <taxon>Agaricomycetidae</taxon>
        <taxon>Agaricales</taxon>
        <taxon>Marasmiineae</taxon>
        <taxon>Mycenaceae</taxon>
        <taxon>Mycena</taxon>
    </lineage>
</organism>
<dbReference type="GO" id="GO:0016765">
    <property type="term" value="F:transferase activity, transferring alkyl or aryl (other than methyl) groups"/>
    <property type="evidence" value="ECO:0007669"/>
    <property type="project" value="InterPro"/>
</dbReference>
<feature type="transmembrane region" description="Helical" evidence="8">
    <location>
        <begin position="295"/>
        <end position="318"/>
    </location>
</feature>
<dbReference type="GO" id="GO:0006744">
    <property type="term" value="P:ubiquinone biosynthetic process"/>
    <property type="evidence" value="ECO:0007669"/>
    <property type="project" value="TreeGrafter"/>
</dbReference>
<feature type="transmembrane region" description="Helical" evidence="8">
    <location>
        <begin position="243"/>
        <end position="261"/>
    </location>
</feature>
<dbReference type="AlphaFoldDB" id="A0AAD7I3J5"/>
<dbReference type="PANTHER" id="PTHR11048">
    <property type="entry name" value="PRENYLTRANSFERASES"/>
    <property type="match status" value="1"/>
</dbReference>
<dbReference type="Gene3D" id="1.10.357.140">
    <property type="entry name" value="UbiA prenyltransferase"/>
    <property type="match status" value="1"/>
</dbReference>
<dbReference type="GO" id="GO:0005886">
    <property type="term" value="C:plasma membrane"/>
    <property type="evidence" value="ECO:0007669"/>
    <property type="project" value="TreeGrafter"/>
</dbReference>
<evidence type="ECO:0000256" key="1">
    <source>
        <dbReference type="ARBA" id="ARBA00001946"/>
    </source>
</evidence>
<keyword evidence="7 8" id="KW-0472">Membrane</keyword>
<keyword evidence="5 8" id="KW-0812">Transmembrane</keyword>
<name>A0AAD7I3J5_9AGAR</name>
<feature type="transmembrane region" description="Helical" evidence="8">
    <location>
        <begin position="267"/>
        <end position="283"/>
    </location>
</feature>
<dbReference type="PANTHER" id="PTHR11048:SF28">
    <property type="entry name" value="4-HYDROXYBENZOATE POLYPRENYLTRANSFERASE, MITOCHONDRIAL"/>
    <property type="match status" value="1"/>
</dbReference>
<dbReference type="InterPro" id="IPR030470">
    <property type="entry name" value="UbiA_prenylTrfase_CS"/>
</dbReference>
<dbReference type="PROSITE" id="PS00943">
    <property type="entry name" value="UBIA"/>
    <property type="match status" value="1"/>
</dbReference>
<evidence type="ECO:0000256" key="2">
    <source>
        <dbReference type="ARBA" id="ARBA00004141"/>
    </source>
</evidence>
<dbReference type="Pfam" id="PF01040">
    <property type="entry name" value="UbiA"/>
    <property type="match status" value="1"/>
</dbReference>
<evidence type="ECO:0000256" key="7">
    <source>
        <dbReference type="ARBA" id="ARBA00023136"/>
    </source>
</evidence>
<keyword evidence="4 9" id="KW-0808">Transferase</keyword>
<evidence type="ECO:0000256" key="8">
    <source>
        <dbReference type="SAM" id="Phobius"/>
    </source>
</evidence>
<evidence type="ECO:0000256" key="5">
    <source>
        <dbReference type="ARBA" id="ARBA00022692"/>
    </source>
</evidence>
<evidence type="ECO:0000256" key="4">
    <source>
        <dbReference type="ARBA" id="ARBA00022679"/>
    </source>
</evidence>
<feature type="transmembrane region" description="Helical" evidence="8">
    <location>
        <begin position="109"/>
        <end position="130"/>
    </location>
</feature>
<dbReference type="CDD" id="cd13959">
    <property type="entry name" value="PT_UbiA_COQ2"/>
    <property type="match status" value="1"/>
</dbReference>
<keyword evidence="6 8" id="KW-1133">Transmembrane helix</keyword>
<protein>
    <submittedName>
        <fullName evidence="9">4-hydroxybenzoate polyprenyl transferase</fullName>
    </submittedName>
</protein>
<dbReference type="Gene3D" id="1.20.120.1780">
    <property type="entry name" value="UbiA prenyltransferase"/>
    <property type="match status" value="1"/>
</dbReference>
<comment type="cofactor">
    <cofactor evidence="1">
        <name>Mg(2+)</name>
        <dbReference type="ChEBI" id="CHEBI:18420"/>
    </cofactor>
</comment>
<comment type="caution">
    <text evidence="9">The sequence shown here is derived from an EMBL/GenBank/DDBJ whole genome shotgun (WGS) entry which is preliminary data.</text>
</comment>
<proteinExistence type="inferred from homology"/>
<keyword evidence="10" id="KW-1185">Reference proteome</keyword>
<dbReference type="Proteomes" id="UP001215280">
    <property type="component" value="Unassembled WGS sequence"/>
</dbReference>
<feature type="transmembrane region" description="Helical" evidence="8">
    <location>
        <begin position="142"/>
        <end position="162"/>
    </location>
</feature>
<dbReference type="InterPro" id="IPR039653">
    <property type="entry name" value="Prenyltransferase"/>
</dbReference>
<evidence type="ECO:0000313" key="9">
    <source>
        <dbReference type="EMBL" id="KAJ7734356.1"/>
    </source>
</evidence>
<sequence>MIAVFPILSSPLPCTMSQRTYLQCIGPWLELARFHKPAGALLILWPFVWGLAMSARSSRIPPVTLGKGLVGGCNLSSSGAGCIWNDIVDRDLDKHVERTKHRPLADGRISVSGALIFLFVHLLFLVSSVAKYGNKQLRVVHWPRLHFAFITIFPLAGGYPFIKRISYWPQAWLGVAFNMGTIMACSWATGQVSRSSIALALAGWFWTMWYDTIYGSQDKKGDIKFGVGSTALLFKSTNISRSFLVIHGLMFTVCLATSGSLNGMDPYSPYFLIGVGGSFLLLGKQLWCLDLDSPASCWSAFSSNAFVVGPIVLAGIVADCLLGEFPSYLF</sequence>
<evidence type="ECO:0000313" key="10">
    <source>
        <dbReference type="Proteomes" id="UP001215280"/>
    </source>
</evidence>
<evidence type="ECO:0000256" key="6">
    <source>
        <dbReference type="ARBA" id="ARBA00022989"/>
    </source>
</evidence>
<dbReference type="FunFam" id="1.20.120.1780:FF:000001">
    <property type="entry name" value="4-hydroxybenzoate octaprenyltransferase"/>
    <property type="match status" value="1"/>
</dbReference>
<dbReference type="EMBL" id="JARJLG010000162">
    <property type="protein sequence ID" value="KAJ7734356.1"/>
    <property type="molecule type" value="Genomic_DNA"/>
</dbReference>
<comment type="subcellular location">
    <subcellularLocation>
        <location evidence="2">Membrane</location>
        <topology evidence="2">Multi-pass membrane protein</topology>
    </subcellularLocation>
</comment>
<reference evidence="9" key="1">
    <citation type="submission" date="2023-03" db="EMBL/GenBank/DDBJ databases">
        <title>Massive genome expansion in bonnet fungi (Mycena s.s.) driven by repeated elements and novel gene families across ecological guilds.</title>
        <authorList>
            <consortium name="Lawrence Berkeley National Laboratory"/>
            <person name="Harder C.B."/>
            <person name="Miyauchi S."/>
            <person name="Viragh M."/>
            <person name="Kuo A."/>
            <person name="Thoen E."/>
            <person name="Andreopoulos B."/>
            <person name="Lu D."/>
            <person name="Skrede I."/>
            <person name="Drula E."/>
            <person name="Henrissat B."/>
            <person name="Morin E."/>
            <person name="Kohler A."/>
            <person name="Barry K."/>
            <person name="LaButti K."/>
            <person name="Morin E."/>
            <person name="Salamov A."/>
            <person name="Lipzen A."/>
            <person name="Mereny Z."/>
            <person name="Hegedus B."/>
            <person name="Baldrian P."/>
            <person name="Stursova M."/>
            <person name="Weitz H."/>
            <person name="Taylor A."/>
            <person name="Grigoriev I.V."/>
            <person name="Nagy L.G."/>
            <person name="Martin F."/>
            <person name="Kauserud H."/>
        </authorList>
    </citation>
    <scope>NUCLEOTIDE SEQUENCE</scope>
    <source>
        <strain evidence="9">CBHHK188m</strain>
    </source>
</reference>
<evidence type="ECO:0000256" key="3">
    <source>
        <dbReference type="ARBA" id="ARBA00005985"/>
    </source>
</evidence>